<protein>
    <recommendedName>
        <fullName evidence="3">DUF4276 family protein</fullName>
    </recommendedName>
</protein>
<proteinExistence type="predicted"/>
<name>A0ABQ5MHD6_9FLAO</name>
<evidence type="ECO:0000313" key="2">
    <source>
        <dbReference type="Proteomes" id="UP001143543"/>
    </source>
</evidence>
<sequence>MVIALVGEAPNDTDSIANLLSRKYDSGFDFIPLLNRTNGSDLDSQKTKRLLRNEYEFEKRKGNAIDVVIFVRDLDGLASNSHQRTIRDDYFTNFNSVVDRKGIYLLNIYEIEALILADIKTFNAKYNTTVEQVEDSMLIEEPKEFLRGQKVGYFESHNPEIFGLLDFETVYSNCNYFSLFIDRFNRLIKDLR</sequence>
<gene>
    <name evidence="1" type="ORF">Y10_10840</name>
</gene>
<comment type="caution">
    <text evidence="1">The sequence shown here is derived from an EMBL/GenBank/DDBJ whole genome shotgun (WGS) entry which is preliminary data.</text>
</comment>
<keyword evidence="2" id="KW-1185">Reference proteome</keyword>
<organism evidence="1 2">
    <name type="scientific">Neptunitalea lumnitzerae</name>
    <dbReference type="NCBI Taxonomy" id="2965509"/>
    <lineage>
        <taxon>Bacteria</taxon>
        <taxon>Pseudomonadati</taxon>
        <taxon>Bacteroidota</taxon>
        <taxon>Flavobacteriia</taxon>
        <taxon>Flavobacteriales</taxon>
        <taxon>Flavobacteriaceae</taxon>
        <taxon>Neptunitalea</taxon>
    </lineage>
</organism>
<evidence type="ECO:0000313" key="1">
    <source>
        <dbReference type="EMBL" id="GLB48716.1"/>
    </source>
</evidence>
<accession>A0ABQ5MHD6</accession>
<dbReference type="Proteomes" id="UP001143543">
    <property type="component" value="Unassembled WGS sequence"/>
</dbReference>
<dbReference type="EMBL" id="BRVO01000001">
    <property type="protein sequence ID" value="GLB48716.1"/>
    <property type="molecule type" value="Genomic_DNA"/>
</dbReference>
<evidence type="ECO:0008006" key="3">
    <source>
        <dbReference type="Google" id="ProtNLM"/>
    </source>
</evidence>
<dbReference type="RefSeq" id="WP_281764348.1">
    <property type="nucleotide sequence ID" value="NZ_BRVO01000001.1"/>
</dbReference>
<reference evidence="1" key="1">
    <citation type="submission" date="2022-07" db="EMBL/GenBank/DDBJ databases">
        <title>Taxonomy of Novel Oxalotrophic and Methylotrophic Bacteria.</title>
        <authorList>
            <person name="Sahin N."/>
            <person name="Tani A."/>
        </authorList>
    </citation>
    <scope>NUCLEOTIDE SEQUENCE</scope>
    <source>
        <strain evidence="1">Y10</strain>
    </source>
</reference>